<dbReference type="Proteomes" id="UP000245119">
    <property type="component" value="Linkage Group LG1"/>
</dbReference>
<comment type="caution">
    <text evidence="2">The sequence shown here is derived from an EMBL/GenBank/DDBJ whole genome shotgun (WGS) entry which is preliminary data.</text>
</comment>
<feature type="region of interest" description="Disordered" evidence="1">
    <location>
        <begin position="123"/>
        <end position="164"/>
    </location>
</feature>
<gene>
    <name evidence="2" type="ORF">C0Q70_02000</name>
</gene>
<reference evidence="2 3" key="1">
    <citation type="submission" date="2018-04" db="EMBL/GenBank/DDBJ databases">
        <title>The genome of golden apple snail Pomacea canaliculata provides insight into stress tolerance and invasive adaptation.</title>
        <authorList>
            <person name="Liu C."/>
            <person name="Liu B."/>
            <person name="Ren Y."/>
            <person name="Zhang Y."/>
            <person name="Wang H."/>
            <person name="Li S."/>
            <person name="Jiang F."/>
            <person name="Yin L."/>
            <person name="Zhang G."/>
            <person name="Qian W."/>
            <person name="Fan W."/>
        </authorList>
    </citation>
    <scope>NUCLEOTIDE SEQUENCE [LARGE SCALE GENOMIC DNA]</scope>
    <source>
        <strain evidence="2">SZHN2017</strain>
        <tissue evidence="2">Muscle</tissue>
    </source>
</reference>
<evidence type="ECO:0000313" key="3">
    <source>
        <dbReference type="Proteomes" id="UP000245119"/>
    </source>
</evidence>
<dbReference type="AlphaFoldDB" id="A0A2T7Q153"/>
<evidence type="ECO:0000313" key="2">
    <source>
        <dbReference type="EMBL" id="PVD39370.1"/>
    </source>
</evidence>
<protein>
    <submittedName>
        <fullName evidence="2">Uncharacterized protein</fullName>
    </submittedName>
</protein>
<organism evidence="2 3">
    <name type="scientific">Pomacea canaliculata</name>
    <name type="common">Golden apple snail</name>
    <dbReference type="NCBI Taxonomy" id="400727"/>
    <lineage>
        <taxon>Eukaryota</taxon>
        <taxon>Metazoa</taxon>
        <taxon>Spiralia</taxon>
        <taxon>Lophotrochozoa</taxon>
        <taxon>Mollusca</taxon>
        <taxon>Gastropoda</taxon>
        <taxon>Caenogastropoda</taxon>
        <taxon>Architaenioglossa</taxon>
        <taxon>Ampullarioidea</taxon>
        <taxon>Ampullariidae</taxon>
        <taxon>Pomacea</taxon>
    </lineage>
</organism>
<accession>A0A2T7Q153</accession>
<feature type="compositionally biased region" description="Basic and acidic residues" evidence="1">
    <location>
        <begin position="123"/>
        <end position="138"/>
    </location>
</feature>
<dbReference type="EMBL" id="PZQS01000001">
    <property type="protein sequence ID" value="PVD39370.1"/>
    <property type="molecule type" value="Genomic_DNA"/>
</dbReference>
<evidence type="ECO:0000256" key="1">
    <source>
        <dbReference type="SAM" id="MobiDB-lite"/>
    </source>
</evidence>
<proteinExistence type="predicted"/>
<keyword evidence="3" id="KW-1185">Reference proteome</keyword>
<feature type="compositionally biased region" description="Basic and acidic residues" evidence="1">
    <location>
        <begin position="146"/>
        <end position="161"/>
    </location>
</feature>
<name>A0A2T7Q153_POMCA</name>
<sequence length="178" mass="19743">MLTCTYDRHAPLHDVPLHGCYQRQATKAPSWRCSAGRSRVVTCDTRGDYRCEGWVGEVGGTGGERGKERREGAGRVAPAVCGGRCTAGGDNGLNTRWRLPCQRLQQRAVRRCRPRTLPCTAHRRESNSKRAMRQERNLWDSIQCKTEPRAGGHDTSQDDGRSSSSCLLLSTCDQILNG</sequence>